<evidence type="ECO:0000313" key="2">
    <source>
        <dbReference type="EnsemblPlants" id="Bo4g092790.1"/>
    </source>
</evidence>
<evidence type="ECO:0000256" key="1">
    <source>
        <dbReference type="SAM" id="MobiDB-lite"/>
    </source>
</evidence>
<keyword evidence="3" id="KW-1185">Reference proteome</keyword>
<accession>A0A0D3BVQ0</accession>
<dbReference type="HOGENOM" id="CLU_2815944_0_0_1"/>
<dbReference type="Proteomes" id="UP000032141">
    <property type="component" value="Chromosome C4"/>
</dbReference>
<feature type="region of interest" description="Disordered" evidence="1">
    <location>
        <begin position="1"/>
        <end position="25"/>
    </location>
</feature>
<dbReference type="AlphaFoldDB" id="A0A0D3BVQ0"/>
<evidence type="ECO:0000313" key="3">
    <source>
        <dbReference type="Proteomes" id="UP000032141"/>
    </source>
</evidence>
<protein>
    <submittedName>
        <fullName evidence="2">Uncharacterized protein</fullName>
    </submittedName>
</protein>
<feature type="region of interest" description="Disordered" evidence="1">
    <location>
        <begin position="46"/>
        <end position="67"/>
    </location>
</feature>
<sequence>MLVCGSGCSVDGPTESLGEDPGLDQELSKPFKEALVFLQRVDNSHCTSQNKSLSTGKKQGHSHEHAT</sequence>
<organism evidence="2 3">
    <name type="scientific">Brassica oleracea var. oleracea</name>
    <dbReference type="NCBI Taxonomy" id="109376"/>
    <lineage>
        <taxon>Eukaryota</taxon>
        <taxon>Viridiplantae</taxon>
        <taxon>Streptophyta</taxon>
        <taxon>Embryophyta</taxon>
        <taxon>Tracheophyta</taxon>
        <taxon>Spermatophyta</taxon>
        <taxon>Magnoliopsida</taxon>
        <taxon>eudicotyledons</taxon>
        <taxon>Gunneridae</taxon>
        <taxon>Pentapetalae</taxon>
        <taxon>rosids</taxon>
        <taxon>malvids</taxon>
        <taxon>Brassicales</taxon>
        <taxon>Brassicaceae</taxon>
        <taxon>Brassiceae</taxon>
        <taxon>Brassica</taxon>
    </lineage>
</organism>
<proteinExistence type="predicted"/>
<reference evidence="2" key="2">
    <citation type="submission" date="2015-03" db="UniProtKB">
        <authorList>
            <consortium name="EnsemblPlants"/>
        </authorList>
    </citation>
    <scope>IDENTIFICATION</scope>
</reference>
<feature type="compositionally biased region" description="Polar residues" evidence="1">
    <location>
        <begin position="46"/>
        <end position="57"/>
    </location>
</feature>
<dbReference type="Gramene" id="Bo4g092790.1">
    <property type="protein sequence ID" value="Bo4g092790.1"/>
    <property type="gene ID" value="Bo4g092790"/>
</dbReference>
<name>A0A0D3BVQ0_BRAOL</name>
<reference evidence="2 3" key="1">
    <citation type="journal article" date="2014" name="Genome Biol.">
        <title>Transcriptome and methylome profiling reveals relics of genome dominance in the mesopolyploid Brassica oleracea.</title>
        <authorList>
            <person name="Parkin I.A."/>
            <person name="Koh C."/>
            <person name="Tang H."/>
            <person name="Robinson S.J."/>
            <person name="Kagale S."/>
            <person name="Clarke W.E."/>
            <person name="Town C.D."/>
            <person name="Nixon J."/>
            <person name="Krishnakumar V."/>
            <person name="Bidwell S.L."/>
            <person name="Denoeud F."/>
            <person name="Belcram H."/>
            <person name="Links M.G."/>
            <person name="Just J."/>
            <person name="Clarke C."/>
            <person name="Bender T."/>
            <person name="Huebert T."/>
            <person name="Mason A.S."/>
            <person name="Pires J.C."/>
            <person name="Barker G."/>
            <person name="Moore J."/>
            <person name="Walley P.G."/>
            <person name="Manoli S."/>
            <person name="Batley J."/>
            <person name="Edwards D."/>
            <person name="Nelson M.N."/>
            <person name="Wang X."/>
            <person name="Paterson A.H."/>
            <person name="King G."/>
            <person name="Bancroft I."/>
            <person name="Chalhoub B."/>
            <person name="Sharpe A.G."/>
        </authorList>
    </citation>
    <scope>NUCLEOTIDE SEQUENCE</scope>
    <source>
        <strain evidence="2 3">cv. TO1000</strain>
    </source>
</reference>
<dbReference type="EnsemblPlants" id="Bo4g092790.1">
    <property type="protein sequence ID" value="Bo4g092790.1"/>
    <property type="gene ID" value="Bo4g092790"/>
</dbReference>